<name>A0A096AIE1_9BURK</name>
<comment type="caution">
    <text evidence="1">The sequence shown here is derived from an EMBL/GenBank/DDBJ whole genome shotgun (WGS) entry which is preliminary data.</text>
</comment>
<accession>A0A096AIE1</accession>
<organism evidence="1 2">
    <name type="scientific">Oligella urethralis DNF00040</name>
    <dbReference type="NCBI Taxonomy" id="1401065"/>
    <lineage>
        <taxon>Bacteria</taxon>
        <taxon>Pseudomonadati</taxon>
        <taxon>Pseudomonadota</taxon>
        <taxon>Betaproteobacteria</taxon>
        <taxon>Burkholderiales</taxon>
        <taxon>Alcaligenaceae</taxon>
        <taxon>Oligella</taxon>
    </lineage>
</organism>
<keyword evidence="2" id="KW-1185">Reference proteome</keyword>
<dbReference type="AlphaFoldDB" id="A0A096AIE1"/>
<reference evidence="1 2" key="1">
    <citation type="submission" date="2014-07" db="EMBL/GenBank/DDBJ databases">
        <authorList>
            <person name="McCorrison J."/>
            <person name="Sanka R."/>
            <person name="Torralba M."/>
            <person name="Gillis M."/>
            <person name="Haft D.H."/>
            <person name="Methe B."/>
            <person name="Sutton G."/>
            <person name="Nelson K.E."/>
        </authorList>
    </citation>
    <scope>NUCLEOTIDE SEQUENCE [LARGE SCALE GENOMIC DNA]</scope>
    <source>
        <strain evidence="1 2">DNF00040</strain>
    </source>
</reference>
<evidence type="ECO:0000313" key="2">
    <source>
        <dbReference type="Proteomes" id="UP000029629"/>
    </source>
</evidence>
<proteinExistence type="predicted"/>
<dbReference type="EMBL" id="JRNI01000024">
    <property type="protein sequence ID" value="KGF30477.1"/>
    <property type="molecule type" value="Genomic_DNA"/>
</dbReference>
<sequence>MHSPLTESNTIIKSLLKTEAGLATEENREISFKNVFLAFAEENELPDDFWIILLQLSLEFISDKKFLSAFLLPTDNCAD</sequence>
<gene>
    <name evidence="1" type="ORF">HMPREF2130_06565</name>
</gene>
<protein>
    <submittedName>
        <fullName evidence="1">Uncharacterized protein</fullName>
    </submittedName>
</protein>
<evidence type="ECO:0000313" key="1">
    <source>
        <dbReference type="EMBL" id="KGF30477.1"/>
    </source>
</evidence>
<dbReference type="Proteomes" id="UP000029629">
    <property type="component" value="Unassembled WGS sequence"/>
</dbReference>